<name>A0ABP7BNS3_9MICC</name>
<organism evidence="3 4">
    <name type="scientific">Arthrobacter ginkgonis</name>
    <dbReference type="NCBI Taxonomy" id="1630594"/>
    <lineage>
        <taxon>Bacteria</taxon>
        <taxon>Bacillati</taxon>
        <taxon>Actinomycetota</taxon>
        <taxon>Actinomycetes</taxon>
        <taxon>Micrococcales</taxon>
        <taxon>Micrococcaceae</taxon>
        <taxon>Arthrobacter</taxon>
    </lineage>
</organism>
<dbReference type="EMBL" id="BAABEO010000001">
    <property type="protein sequence ID" value="GAA3666145.1"/>
    <property type="molecule type" value="Genomic_DNA"/>
</dbReference>
<reference evidence="4" key="1">
    <citation type="journal article" date="2019" name="Int. J. Syst. Evol. Microbiol.">
        <title>The Global Catalogue of Microorganisms (GCM) 10K type strain sequencing project: providing services to taxonomists for standard genome sequencing and annotation.</title>
        <authorList>
            <consortium name="The Broad Institute Genomics Platform"/>
            <consortium name="The Broad Institute Genome Sequencing Center for Infectious Disease"/>
            <person name="Wu L."/>
            <person name="Ma J."/>
        </authorList>
    </citation>
    <scope>NUCLEOTIDE SEQUENCE [LARGE SCALE GENOMIC DNA]</scope>
    <source>
        <strain evidence="4">JCM 30742</strain>
    </source>
</reference>
<dbReference type="RefSeq" id="WP_345147685.1">
    <property type="nucleotide sequence ID" value="NZ_BAABEO010000001.1"/>
</dbReference>
<accession>A0ABP7BNS3</accession>
<sequence length="162" mass="17417">MRNVAAFVLLSVLAAGLLTGCGISLPADPERTLDRVRDGQLRVGVSTNAPWTETPDGAEPAGIEPNLVRGFAATLNARIQWSEGGEQKLVDELERGNLDLVVGGLTKDTPWSEKVAVTAPYAEVEDGHGETHKHVMATRPGENAFLVELEDFLAEHKPEVQP</sequence>
<dbReference type="PANTHER" id="PTHR35936">
    <property type="entry name" value="MEMBRANE-BOUND LYTIC MUREIN TRANSGLYCOSYLASE F"/>
    <property type="match status" value="1"/>
</dbReference>
<proteinExistence type="predicted"/>
<evidence type="ECO:0000313" key="4">
    <source>
        <dbReference type="Proteomes" id="UP001500752"/>
    </source>
</evidence>
<comment type="caution">
    <text evidence="3">The sequence shown here is derived from an EMBL/GenBank/DDBJ whole genome shotgun (WGS) entry which is preliminary data.</text>
</comment>
<evidence type="ECO:0000256" key="1">
    <source>
        <dbReference type="ARBA" id="ARBA00022729"/>
    </source>
</evidence>
<dbReference type="Gene3D" id="3.40.190.10">
    <property type="entry name" value="Periplasmic binding protein-like II"/>
    <property type="match status" value="1"/>
</dbReference>
<keyword evidence="4" id="KW-1185">Reference proteome</keyword>
<evidence type="ECO:0000313" key="3">
    <source>
        <dbReference type="EMBL" id="GAA3666145.1"/>
    </source>
</evidence>
<keyword evidence="1" id="KW-0732">Signal</keyword>
<feature type="domain" description="Solute-binding protein family 3/N-terminal" evidence="2">
    <location>
        <begin position="41"/>
        <end position="155"/>
    </location>
</feature>
<evidence type="ECO:0000259" key="2">
    <source>
        <dbReference type="Pfam" id="PF00497"/>
    </source>
</evidence>
<dbReference type="InterPro" id="IPR001638">
    <property type="entry name" value="Solute-binding_3/MltF_N"/>
</dbReference>
<protein>
    <submittedName>
        <fullName evidence="3">Transporter substrate-binding domain-containing protein</fullName>
    </submittedName>
</protein>
<gene>
    <name evidence="3" type="ORF">GCM10023081_01180</name>
</gene>
<dbReference type="Proteomes" id="UP001500752">
    <property type="component" value="Unassembled WGS sequence"/>
</dbReference>
<dbReference type="Pfam" id="PF00497">
    <property type="entry name" value="SBP_bac_3"/>
    <property type="match status" value="1"/>
</dbReference>
<dbReference type="SUPFAM" id="SSF53850">
    <property type="entry name" value="Periplasmic binding protein-like II"/>
    <property type="match status" value="1"/>
</dbReference>
<dbReference type="PROSITE" id="PS51257">
    <property type="entry name" value="PROKAR_LIPOPROTEIN"/>
    <property type="match status" value="1"/>
</dbReference>